<accession>A0A8S1M6N0</accession>
<proteinExistence type="predicted"/>
<evidence type="ECO:0000313" key="2">
    <source>
        <dbReference type="Proteomes" id="UP000688137"/>
    </source>
</evidence>
<sequence length="265" mass="31044">MDIALCQNPNHDSQRLKYICVDPNCSIPKKIGCADCFLDDHITHIRKTTIQFKEQICQSIETISQVEFTKVNSSPQKDLDSQIDYELENCIDSIKSRFLSIKGDLKSQIDSDMLKVQDNCTQFQQNMNNELNPFKFTIQNELPTLNHNELNQLVKFYQEAPKIHKHYSKATELLQDEKQKVKQKKQKYLNKMRSIMQLLLKEFNDLMTTKNVQFDDCSEYETPQKQIMSPNKMINLVETARSTRRFPISQSQKKYFLSAVSKKLD</sequence>
<dbReference type="AlphaFoldDB" id="A0A8S1M6N0"/>
<comment type="caution">
    <text evidence="1">The sequence shown here is derived from an EMBL/GenBank/DDBJ whole genome shotgun (WGS) entry which is preliminary data.</text>
</comment>
<protein>
    <submittedName>
        <fullName evidence="1">Uncharacterized protein</fullName>
    </submittedName>
</protein>
<dbReference type="OMA" id="MDIALCQ"/>
<evidence type="ECO:0000313" key="1">
    <source>
        <dbReference type="EMBL" id="CAD8075757.1"/>
    </source>
</evidence>
<dbReference type="EMBL" id="CAJJDM010000055">
    <property type="protein sequence ID" value="CAD8075757.1"/>
    <property type="molecule type" value="Genomic_DNA"/>
</dbReference>
<dbReference type="Proteomes" id="UP000688137">
    <property type="component" value="Unassembled WGS sequence"/>
</dbReference>
<name>A0A8S1M6N0_PARPR</name>
<gene>
    <name evidence="1" type="ORF">PPRIM_AZ9-3.1.T0550060</name>
</gene>
<reference evidence="1" key="1">
    <citation type="submission" date="2021-01" db="EMBL/GenBank/DDBJ databases">
        <authorList>
            <consortium name="Genoscope - CEA"/>
            <person name="William W."/>
        </authorList>
    </citation>
    <scope>NUCLEOTIDE SEQUENCE</scope>
</reference>
<organism evidence="1 2">
    <name type="scientific">Paramecium primaurelia</name>
    <dbReference type="NCBI Taxonomy" id="5886"/>
    <lineage>
        <taxon>Eukaryota</taxon>
        <taxon>Sar</taxon>
        <taxon>Alveolata</taxon>
        <taxon>Ciliophora</taxon>
        <taxon>Intramacronucleata</taxon>
        <taxon>Oligohymenophorea</taxon>
        <taxon>Peniculida</taxon>
        <taxon>Parameciidae</taxon>
        <taxon>Paramecium</taxon>
    </lineage>
</organism>
<keyword evidence="2" id="KW-1185">Reference proteome</keyword>